<dbReference type="AlphaFoldDB" id="A0A9Q3BXL3"/>
<keyword evidence="2" id="KW-1185">Reference proteome</keyword>
<organism evidence="1 2">
    <name type="scientific">Austropuccinia psidii MF-1</name>
    <dbReference type="NCBI Taxonomy" id="1389203"/>
    <lineage>
        <taxon>Eukaryota</taxon>
        <taxon>Fungi</taxon>
        <taxon>Dikarya</taxon>
        <taxon>Basidiomycota</taxon>
        <taxon>Pucciniomycotina</taxon>
        <taxon>Pucciniomycetes</taxon>
        <taxon>Pucciniales</taxon>
        <taxon>Sphaerophragmiaceae</taxon>
        <taxon>Austropuccinia</taxon>
    </lineage>
</organism>
<dbReference type="OrthoDB" id="2505270at2759"/>
<gene>
    <name evidence="1" type="ORF">O181_014134</name>
</gene>
<protein>
    <submittedName>
        <fullName evidence="1">Uncharacterized protein</fullName>
    </submittedName>
</protein>
<proteinExistence type="predicted"/>
<accession>A0A9Q3BXL3</accession>
<reference evidence="1" key="1">
    <citation type="submission" date="2021-03" db="EMBL/GenBank/DDBJ databases">
        <title>Draft genome sequence of rust myrtle Austropuccinia psidii MF-1, a brazilian biotype.</title>
        <authorList>
            <person name="Quecine M.C."/>
            <person name="Pachon D.M.R."/>
            <person name="Bonatelli M.L."/>
            <person name="Correr F.H."/>
            <person name="Franceschini L.M."/>
            <person name="Leite T.F."/>
            <person name="Margarido G.R.A."/>
            <person name="Almeida C.A."/>
            <person name="Ferrarezi J.A."/>
            <person name="Labate C.A."/>
        </authorList>
    </citation>
    <scope>NUCLEOTIDE SEQUENCE</scope>
    <source>
        <strain evidence="1">MF-1</strain>
    </source>
</reference>
<dbReference type="EMBL" id="AVOT02003731">
    <property type="protein sequence ID" value="MBW0474419.1"/>
    <property type="molecule type" value="Genomic_DNA"/>
</dbReference>
<evidence type="ECO:0000313" key="2">
    <source>
        <dbReference type="Proteomes" id="UP000765509"/>
    </source>
</evidence>
<dbReference type="Proteomes" id="UP000765509">
    <property type="component" value="Unassembled WGS sequence"/>
</dbReference>
<comment type="caution">
    <text evidence="1">The sequence shown here is derived from an EMBL/GenBank/DDBJ whole genome shotgun (WGS) entry which is preliminary data.</text>
</comment>
<sequence length="112" mass="12672">MLKEKYVGSGVQAQGVALEIFLELKSQNLYQWIDYLQISTSRISLTGADLNNALISRLAIRTLPQRYESLVRLLTYGDQYPTIEDITVNVEKDQALFSIKSKSKEEISLSSN</sequence>
<evidence type="ECO:0000313" key="1">
    <source>
        <dbReference type="EMBL" id="MBW0474419.1"/>
    </source>
</evidence>
<name>A0A9Q3BXL3_9BASI</name>